<gene>
    <name evidence="2" type="ORF">PV08_08921</name>
</gene>
<protein>
    <submittedName>
        <fullName evidence="2">Uncharacterized protein</fullName>
    </submittedName>
</protein>
<dbReference type="AlphaFoldDB" id="A0A0D2B4U8"/>
<dbReference type="VEuPathDB" id="FungiDB:PV08_08921"/>
<feature type="compositionally biased region" description="Basic and acidic residues" evidence="1">
    <location>
        <begin position="79"/>
        <end position="95"/>
    </location>
</feature>
<evidence type="ECO:0000313" key="3">
    <source>
        <dbReference type="Proteomes" id="UP000053328"/>
    </source>
</evidence>
<dbReference type="RefSeq" id="XP_016233946.1">
    <property type="nucleotide sequence ID" value="XM_016383243.1"/>
</dbReference>
<feature type="region of interest" description="Disordered" evidence="1">
    <location>
        <begin position="63"/>
        <end position="95"/>
    </location>
</feature>
<evidence type="ECO:0000256" key="1">
    <source>
        <dbReference type="SAM" id="MobiDB-lite"/>
    </source>
</evidence>
<reference evidence="2 3" key="1">
    <citation type="submission" date="2015-01" db="EMBL/GenBank/DDBJ databases">
        <title>The Genome Sequence of Exophiala spinifera CBS89968.</title>
        <authorList>
            <consortium name="The Broad Institute Genomics Platform"/>
            <person name="Cuomo C."/>
            <person name="de Hoog S."/>
            <person name="Gorbushina A."/>
            <person name="Stielow B."/>
            <person name="Teixiera M."/>
            <person name="Abouelleil A."/>
            <person name="Chapman S.B."/>
            <person name="Priest M."/>
            <person name="Young S.K."/>
            <person name="Wortman J."/>
            <person name="Nusbaum C."/>
            <person name="Birren B."/>
        </authorList>
    </citation>
    <scope>NUCLEOTIDE SEQUENCE [LARGE SCALE GENOMIC DNA]</scope>
    <source>
        <strain evidence="2 3">CBS 89968</strain>
    </source>
</reference>
<dbReference type="HOGENOM" id="CLU_2372828_0_0_1"/>
<feature type="region of interest" description="Disordered" evidence="1">
    <location>
        <begin position="1"/>
        <end position="24"/>
    </location>
</feature>
<organism evidence="2 3">
    <name type="scientific">Exophiala spinifera</name>
    <dbReference type="NCBI Taxonomy" id="91928"/>
    <lineage>
        <taxon>Eukaryota</taxon>
        <taxon>Fungi</taxon>
        <taxon>Dikarya</taxon>
        <taxon>Ascomycota</taxon>
        <taxon>Pezizomycotina</taxon>
        <taxon>Eurotiomycetes</taxon>
        <taxon>Chaetothyriomycetidae</taxon>
        <taxon>Chaetothyriales</taxon>
        <taxon>Herpotrichiellaceae</taxon>
        <taxon>Exophiala</taxon>
    </lineage>
</organism>
<dbReference type="GeneID" id="27336004"/>
<keyword evidence="3" id="KW-1185">Reference proteome</keyword>
<feature type="compositionally biased region" description="Polar residues" evidence="1">
    <location>
        <begin position="1"/>
        <end position="20"/>
    </location>
</feature>
<dbReference type="Proteomes" id="UP000053328">
    <property type="component" value="Unassembled WGS sequence"/>
</dbReference>
<sequence length="95" mass="10691">MASKSTPQNKSVLTPEQTEQMVRGPEAFRRLHDALESRFGFDNKGREDFKQLLQATKQKLKEEAAEKTNLDTYAGGDENTIKDDNNTEVDAKNSS</sequence>
<accession>A0A0D2B4U8</accession>
<name>A0A0D2B4U8_9EURO</name>
<evidence type="ECO:0000313" key="2">
    <source>
        <dbReference type="EMBL" id="KIW13730.1"/>
    </source>
</evidence>
<dbReference type="EMBL" id="KN847497">
    <property type="protein sequence ID" value="KIW13730.1"/>
    <property type="molecule type" value="Genomic_DNA"/>
</dbReference>
<proteinExistence type="predicted"/>